<proteinExistence type="predicted"/>
<dbReference type="SUPFAM" id="SSF46785">
    <property type="entry name" value="Winged helix' DNA-binding domain"/>
    <property type="match status" value="1"/>
</dbReference>
<dbReference type="SMART" id="SM00420">
    <property type="entry name" value="HTH_DEOR"/>
    <property type="match status" value="1"/>
</dbReference>
<evidence type="ECO:0000256" key="1">
    <source>
        <dbReference type="ARBA" id="ARBA00023015"/>
    </source>
</evidence>
<keyword evidence="3" id="KW-0804">Transcription</keyword>
<comment type="caution">
    <text evidence="5">The sequence shown here is derived from an EMBL/GenBank/DDBJ whole genome shotgun (WGS) entry which is preliminary data.</text>
</comment>
<dbReference type="PROSITE" id="PS00894">
    <property type="entry name" value="HTH_DEOR_1"/>
    <property type="match status" value="1"/>
</dbReference>
<evidence type="ECO:0000313" key="6">
    <source>
        <dbReference type="Proteomes" id="UP000620075"/>
    </source>
</evidence>
<gene>
    <name evidence="5" type="ORF">JF888_05760</name>
</gene>
<protein>
    <submittedName>
        <fullName evidence="5">DeoR family transcriptional regulator</fullName>
    </submittedName>
</protein>
<organism evidence="5 6">
    <name type="scientific">Candidatus Dormiibacter inghamiae</name>
    <dbReference type="NCBI Taxonomy" id="3127013"/>
    <lineage>
        <taxon>Bacteria</taxon>
        <taxon>Bacillati</taxon>
        <taxon>Candidatus Dormiibacterota</taxon>
        <taxon>Candidatus Dormibacteria</taxon>
        <taxon>Candidatus Dormibacterales</taxon>
        <taxon>Candidatus Dormibacteraceae</taxon>
        <taxon>Candidatus Dormiibacter</taxon>
    </lineage>
</organism>
<reference evidence="5 6" key="1">
    <citation type="submission" date="2020-10" db="EMBL/GenBank/DDBJ databases">
        <title>Ca. Dormibacterota MAGs.</title>
        <authorList>
            <person name="Montgomery K."/>
        </authorList>
    </citation>
    <scope>NUCLEOTIDE SEQUENCE [LARGE SCALE GENOMIC DNA]</scope>
    <source>
        <strain evidence="5">SC8811_S16_3</strain>
    </source>
</reference>
<dbReference type="InterPro" id="IPR018356">
    <property type="entry name" value="Tscrpt_reg_HTH_DeoR_CS"/>
</dbReference>
<dbReference type="InterPro" id="IPR036388">
    <property type="entry name" value="WH-like_DNA-bd_sf"/>
</dbReference>
<evidence type="ECO:0000259" key="4">
    <source>
        <dbReference type="PROSITE" id="PS51000"/>
    </source>
</evidence>
<dbReference type="GO" id="GO:0003700">
    <property type="term" value="F:DNA-binding transcription factor activity"/>
    <property type="evidence" value="ECO:0007669"/>
    <property type="project" value="InterPro"/>
</dbReference>
<dbReference type="EMBL" id="JAEKNQ010000021">
    <property type="protein sequence ID" value="MBJ7602685.1"/>
    <property type="molecule type" value="Genomic_DNA"/>
</dbReference>
<evidence type="ECO:0000313" key="5">
    <source>
        <dbReference type="EMBL" id="MBJ7602685.1"/>
    </source>
</evidence>
<dbReference type="Gene3D" id="1.10.10.10">
    <property type="entry name" value="Winged helix-like DNA-binding domain superfamily/Winged helix DNA-binding domain"/>
    <property type="match status" value="1"/>
</dbReference>
<dbReference type="PROSITE" id="PS51000">
    <property type="entry name" value="HTH_DEOR_2"/>
    <property type="match status" value="1"/>
</dbReference>
<dbReference type="AlphaFoldDB" id="A0A934KIG2"/>
<feature type="domain" description="HTH deoR-type" evidence="4">
    <location>
        <begin position="6"/>
        <end position="61"/>
    </location>
</feature>
<dbReference type="InterPro" id="IPR036390">
    <property type="entry name" value="WH_DNA-bd_sf"/>
</dbReference>
<dbReference type="Pfam" id="PF08220">
    <property type="entry name" value="HTH_DeoR"/>
    <property type="match status" value="1"/>
</dbReference>
<keyword evidence="1" id="KW-0805">Transcription regulation</keyword>
<dbReference type="InterPro" id="IPR001034">
    <property type="entry name" value="DeoR_HTH"/>
</dbReference>
<sequence>MTRAARLARQMRIVAAVTRQPGVRPAELAQIASISERTLRRDLNSLRRDGYHIRYSDGYQIQELLPLGPAQAANGLGSAYDRQLRLVRSRLPERLAEQIERELEAEAPAALASLVAQLLERHR</sequence>
<name>A0A934KIG2_9BACT</name>
<dbReference type="GO" id="GO:0003677">
    <property type="term" value="F:DNA binding"/>
    <property type="evidence" value="ECO:0007669"/>
    <property type="project" value="UniProtKB-KW"/>
</dbReference>
<evidence type="ECO:0000256" key="2">
    <source>
        <dbReference type="ARBA" id="ARBA00023125"/>
    </source>
</evidence>
<keyword evidence="2" id="KW-0238">DNA-binding</keyword>
<dbReference type="Proteomes" id="UP000620075">
    <property type="component" value="Unassembled WGS sequence"/>
</dbReference>
<evidence type="ECO:0000256" key="3">
    <source>
        <dbReference type="ARBA" id="ARBA00023163"/>
    </source>
</evidence>
<accession>A0A934KIG2</accession>